<organism evidence="3 4">
    <name type="scientific">Zasmidium cellare ATCC 36951</name>
    <dbReference type="NCBI Taxonomy" id="1080233"/>
    <lineage>
        <taxon>Eukaryota</taxon>
        <taxon>Fungi</taxon>
        <taxon>Dikarya</taxon>
        <taxon>Ascomycota</taxon>
        <taxon>Pezizomycotina</taxon>
        <taxon>Dothideomycetes</taxon>
        <taxon>Dothideomycetidae</taxon>
        <taxon>Mycosphaerellales</taxon>
        <taxon>Mycosphaerellaceae</taxon>
        <taxon>Zasmidium</taxon>
    </lineage>
</organism>
<dbReference type="Gene3D" id="3.40.50.1820">
    <property type="entry name" value="alpha/beta hydrolase"/>
    <property type="match status" value="1"/>
</dbReference>
<protein>
    <recommendedName>
        <fullName evidence="2">Thioesterase domain-containing protein</fullName>
    </recommendedName>
</protein>
<dbReference type="OrthoDB" id="10253869at2759"/>
<keyword evidence="1" id="KW-0812">Transmembrane</keyword>
<feature type="transmembrane region" description="Helical" evidence="1">
    <location>
        <begin position="76"/>
        <end position="96"/>
    </location>
</feature>
<sequence>MIRQIQKRRAGSDAIPLVLFHDASGTISSYYGLGSLGRDVYAIADPQIGSDKHESLTSMSRRYYAAIKKIIPEGRILVGGWSLGGMIALQVAWIFARDTRTEVVGVIMVDSPFPAYLGLLAIDLDSPTSEHGPDQARNQLEKAMLRTVNMLQDWRTPVWRQKQRPATVMLCAKQCVACESQPALGLIDQFRDSPTLGWNERAGSLIDKSYSIEGQHFDIFQSANVSAVSLT</sequence>
<dbReference type="InterPro" id="IPR001031">
    <property type="entry name" value="Thioesterase"/>
</dbReference>
<dbReference type="GeneID" id="54564183"/>
<dbReference type="Proteomes" id="UP000799537">
    <property type="component" value="Unassembled WGS sequence"/>
</dbReference>
<dbReference type="AlphaFoldDB" id="A0A6A6BW96"/>
<proteinExistence type="predicted"/>
<evidence type="ECO:0000313" key="4">
    <source>
        <dbReference type="Proteomes" id="UP000799537"/>
    </source>
</evidence>
<dbReference type="EMBL" id="ML993705">
    <property type="protein sequence ID" value="KAF2158308.1"/>
    <property type="molecule type" value="Genomic_DNA"/>
</dbReference>
<name>A0A6A6BW96_ZASCE</name>
<dbReference type="RefSeq" id="XP_033659197.1">
    <property type="nucleotide sequence ID" value="XM_033810911.1"/>
</dbReference>
<dbReference type="InterPro" id="IPR029058">
    <property type="entry name" value="AB_hydrolase_fold"/>
</dbReference>
<keyword evidence="4" id="KW-1185">Reference proteome</keyword>
<gene>
    <name evidence="3" type="ORF">M409DRAFT_38353</name>
</gene>
<dbReference type="SUPFAM" id="SSF53474">
    <property type="entry name" value="alpha/beta-Hydrolases"/>
    <property type="match status" value="1"/>
</dbReference>
<feature type="domain" description="Thioesterase" evidence="2">
    <location>
        <begin position="16"/>
        <end position="114"/>
    </location>
</feature>
<evidence type="ECO:0000259" key="2">
    <source>
        <dbReference type="Pfam" id="PF00975"/>
    </source>
</evidence>
<accession>A0A6A6BW96</accession>
<evidence type="ECO:0000256" key="1">
    <source>
        <dbReference type="SAM" id="Phobius"/>
    </source>
</evidence>
<keyword evidence="1" id="KW-1133">Transmembrane helix</keyword>
<keyword evidence="1" id="KW-0472">Membrane</keyword>
<evidence type="ECO:0000313" key="3">
    <source>
        <dbReference type="EMBL" id="KAF2158308.1"/>
    </source>
</evidence>
<dbReference type="Pfam" id="PF00975">
    <property type="entry name" value="Thioesterase"/>
    <property type="match status" value="1"/>
</dbReference>
<reference evidence="3" key="1">
    <citation type="journal article" date="2020" name="Stud. Mycol.">
        <title>101 Dothideomycetes genomes: a test case for predicting lifestyles and emergence of pathogens.</title>
        <authorList>
            <person name="Haridas S."/>
            <person name="Albert R."/>
            <person name="Binder M."/>
            <person name="Bloem J."/>
            <person name="Labutti K."/>
            <person name="Salamov A."/>
            <person name="Andreopoulos B."/>
            <person name="Baker S."/>
            <person name="Barry K."/>
            <person name="Bills G."/>
            <person name="Bluhm B."/>
            <person name="Cannon C."/>
            <person name="Castanera R."/>
            <person name="Culley D."/>
            <person name="Daum C."/>
            <person name="Ezra D."/>
            <person name="Gonzalez J."/>
            <person name="Henrissat B."/>
            <person name="Kuo A."/>
            <person name="Liang C."/>
            <person name="Lipzen A."/>
            <person name="Lutzoni F."/>
            <person name="Magnuson J."/>
            <person name="Mondo S."/>
            <person name="Nolan M."/>
            <person name="Ohm R."/>
            <person name="Pangilinan J."/>
            <person name="Park H.-J."/>
            <person name="Ramirez L."/>
            <person name="Alfaro M."/>
            <person name="Sun H."/>
            <person name="Tritt A."/>
            <person name="Yoshinaga Y."/>
            <person name="Zwiers L.-H."/>
            <person name="Turgeon B."/>
            <person name="Goodwin S."/>
            <person name="Spatafora J."/>
            <person name="Crous P."/>
            <person name="Grigoriev I."/>
        </authorList>
    </citation>
    <scope>NUCLEOTIDE SEQUENCE</scope>
    <source>
        <strain evidence="3">ATCC 36951</strain>
    </source>
</reference>